<protein>
    <submittedName>
        <fullName evidence="1">Uncharacterized protein</fullName>
    </submittedName>
</protein>
<evidence type="ECO:0000313" key="2">
    <source>
        <dbReference type="Proteomes" id="UP000829196"/>
    </source>
</evidence>
<reference evidence="1" key="1">
    <citation type="journal article" date="2022" name="Front. Genet.">
        <title>Chromosome-Scale Assembly of the Dendrobium nobile Genome Provides Insights Into the Molecular Mechanism of the Biosynthesis of the Medicinal Active Ingredient of Dendrobium.</title>
        <authorList>
            <person name="Xu Q."/>
            <person name="Niu S.-C."/>
            <person name="Li K.-L."/>
            <person name="Zheng P.-J."/>
            <person name="Zhang X.-J."/>
            <person name="Jia Y."/>
            <person name="Liu Y."/>
            <person name="Niu Y.-X."/>
            <person name="Yu L.-H."/>
            <person name="Chen D.-F."/>
            <person name="Zhang G.-Q."/>
        </authorList>
    </citation>
    <scope>NUCLEOTIDE SEQUENCE</scope>
    <source>
        <tissue evidence="1">Leaf</tissue>
    </source>
</reference>
<keyword evidence="2" id="KW-1185">Reference proteome</keyword>
<dbReference type="Proteomes" id="UP000829196">
    <property type="component" value="Unassembled WGS sequence"/>
</dbReference>
<comment type="caution">
    <text evidence="1">The sequence shown here is derived from an EMBL/GenBank/DDBJ whole genome shotgun (WGS) entry which is preliminary data.</text>
</comment>
<evidence type="ECO:0000313" key="1">
    <source>
        <dbReference type="EMBL" id="KAI0487959.1"/>
    </source>
</evidence>
<proteinExistence type="predicted"/>
<name>A0A8T3A1M8_DENNO</name>
<gene>
    <name evidence="1" type="ORF">KFK09_027782</name>
</gene>
<dbReference type="EMBL" id="JAGYWB010000019">
    <property type="protein sequence ID" value="KAI0487959.1"/>
    <property type="molecule type" value="Genomic_DNA"/>
</dbReference>
<organism evidence="1 2">
    <name type="scientific">Dendrobium nobile</name>
    <name type="common">Orchid</name>
    <dbReference type="NCBI Taxonomy" id="94219"/>
    <lineage>
        <taxon>Eukaryota</taxon>
        <taxon>Viridiplantae</taxon>
        <taxon>Streptophyta</taxon>
        <taxon>Embryophyta</taxon>
        <taxon>Tracheophyta</taxon>
        <taxon>Spermatophyta</taxon>
        <taxon>Magnoliopsida</taxon>
        <taxon>Liliopsida</taxon>
        <taxon>Asparagales</taxon>
        <taxon>Orchidaceae</taxon>
        <taxon>Epidendroideae</taxon>
        <taxon>Malaxideae</taxon>
        <taxon>Dendrobiinae</taxon>
        <taxon>Dendrobium</taxon>
    </lineage>
</organism>
<sequence>MDLIFSKEGAIYIEIFTFFKLKHKGECKFHIVKALRHILKFLCSSNGFILGCLQLGDFSLSSNINVLMLC</sequence>
<accession>A0A8T3A1M8</accession>
<dbReference type="AlphaFoldDB" id="A0A8T3A1M8"/>